<reference evidence="7" key="1">
    <citation type="journal article" name="BMC Genomics">
        <title>Long-read sequencing and de novo genome assembly of marine medaka (Oryzias melastigma).</title>
        <authorList>
            <person name="Liang P."/>
            <person name="Saqib H.S.A."/>
            <person name="Ni X."/>
            <person name="Shen Y."/>
        </authorList>
    </citation>
    <scope>NUCLEOTIDE SEQUENCE</scope>
    <source>
        <strain evidence="7">Bigg-433</strain>
    </source>
</reference>
<keyword evidence="1 4" id="KW-0479">Metal-binding</keyword>
<accession>A0A834CGA9</accession>
<dbReference type="Gene3D" id="2.10.110.10">
    <property type="entry name" value="Cysteine Rich Protein"/>
    <property type="match status" value="1"/>
</dbReference>
<evidence type="ECO:0000256" key="2">
    <source>
        <dbReference type="ARBA" id="ARBA00022833"/>
    </source>
</evidence>
<dbReference type="EMBL" id="WKFB01000269">
    <property type="protein sequence ID" value="KAF6728787.1"/>
    <property type="molecule type" value="Genomic_DNA"/>
</dbReference>
<organism evidence="7 8">
    <name type="scientific">Oryzias melastigma</name>
    <name type="common">Marine medaka</name>
    <dbReference type="NCBI Taxonomy" id="30732"/>
    <lineage>
        <taxon>Eukaryota</taxon>
        <taxon>Metazoa</taxon>
        <taxon>Chordata</taxon>
        <taxon>Craniata</taxon>
        <taxon>Vertebrata</taxon>
        <taxon>Euteleostomi</taxon>
        <taxon>Actinopterygii</taxon>
        <taxon>Neopterygii</taxon>
        <taxon>Teleostei</taxon>
        <taxon>Neoteleostei</taxon>
        <taxon>Acanthomorphata</taxon>
        <taxon>Ovalentaria</taxon>
        <taxon>Atherinomorphae</taxon>
        <taxon>Beloniformes</taxon>
        <taxon>Adrianichthyidae</taxon>
        <taxon>Oryziinae</taxon>
        <taxon>Oryzias</taxon>
    </lineage>
</organism>
<protein>
    <submittedName>
        <fullName evidence="7">Zinc finger protein 185</fullName>
    </submittedName>
</protein>
<dbReference type="InterPro" id="IPR052621">
    <property type="entry name" value="Cell_Prolif/Cornif_Regul"/>
</dbReference>
<dbReference type="SMART" id="SM00132">
    <property type="entry name" value="LIM"/>
    <property type="match status" value="1"/>
</dbReference>
<dbReference type="PROSITE" id="PS50023">
    <property type="entry name" value="LIM_DOMAIN_2"/>
    <property type="match status" value="1"/>
</dbReference>
<evidence type="ECO:0000256" key="1">
    <source>
        <dbReference type="ARBA" id="ARBA00022723"/>
    </source>
</evidence>
<keyword evidence="2 4" id="KW-0862">Zinc</keyword>
<comment type="caution">
    <text evidence="7">The sequence shown here is derived from an EMBL/GenBank/DDBJ whole genome shotgun (WGS) entry which is preliminary data.</text>
</comment>
<name>A0A834CGA9_ORYME</name>
<feature type="domain" description="LIM zinc-binding" evidence="6">
    <location>
        <begin position="93"/>
        <end position="154"/>
    </location>
</feature>
<dbReference type="PANTHER" id="PTHR15468">
    <property type="entry name" value="ZNF185"/>
    <property type="match status" value="1"/>
</dbReference>
<dbReference type="PROSITE" id="PS00478">
    <property type="entry name" value="LIM_DOMAIN_1"/>
    <property type="match status" value="1"/>
</dbReference>
<evidence type="ECO:0000256" key="5">
    <source>
        <dbReference type="SAM" id="MobiDB-lite"/>
    </source>
</evidence>
<feature type="region of interest" description="Disordered" evidence="5">
    <location>
        <begin position="39"/>
        <end position="78"/>
    </location>
</feature>
<feature type="compositionally biased region" description="Basic and acidic residues" evidence="5">
    <location>
        <begin position="67"/>
        <end position="77"/>
    </location>
</feature>
<dbReference type="PANTHER" id="PTHR15468:SF12">
    <property type="match status" value="1"/>
</dbReference>
<evidence type="ECO:0000313" key="7">
    <source>
        <dbReference type="EMBL" id="KAF6728787.1"/>
    </source>
</evidence>
<sequence>MPAIKTDEDVQTVPVAGNKDLVHKVIELTDALDVEAPGLESVSKPVDVPEPHLPQDSGLKQPQADNKNSEDLGKIADDLSSTKNHDRLFSNNDICTYCNKIIDGNAKIVFNEPSVICHPKCLKCGVCAKDLGGLEIPMFLADEAILCLDCYRKA</sequence>
<evidence type="ECO:0000259" key="6">
    <source>
        <dbReference type="PROSITE" id="PS50023"/>
    </source>
</evidence>
<dbReference type="Pfam" id="PF00412">
    <property type="entry name" value="LIM"/>
    <property type="match status" value="1"/>
</dbReference>
<evidence type="ECO:0000256" key="4">
    <source>
        <dbReference type="PROSITE-ProRule" id="PRU00125"/>
    </source>
</evidence>
<proteinExistence type="predicted"/>
<dbReference type="CDD" id="cd08368">
    <property type="entry name" value="LIM"/>
    <property type="match status" value="1"/>
</dbReference>
<dbReference type="GO" id="GO:0046872">
    <property type="term" value="F:metal ion binding"/>
    <property type="evidence" value="ECO:0007669"/>
    <property type="project" value="UniProtKB-KW"/>
</dbReference>
<gene>
    <name evidence="7" type="ORF">FQA47_000338</name>
</gene>
<dbReference type="AlphaFoldDB" id="A0A834CGA9"/>
<dbReference type="InterPro" id="IPR001781">
    <property type="entry name" value="Znf_LIM"/>
</dbReference>
<dbReference type="Proteomes" id="UP000646548">
    <property type="component" value="Unassembled WGS sequence"/>
</dbReference>
<evidence type="ECO:0000313" key="8">
    <source>
        <dbReference type="Proteomes" id="UP000646548"/>
    </source>
</evidence>
<evidence type="ECO:0000256" key="3">
    <source>
        <dbReference type="ARBA" id="ARBA00023038"/>
    </source>
</evidence>
<keyword evidence="3 4" id="KW-0440">LIM domain</keyword>